<reference evidence="1 2" key="1">
    <citation type="submission" date="2021-03" db="EMBL/GenBank/DDBJ databases">
        <title>Sequencing the genomes of 1000 actinobacteria strains.</title>
        <authorList>
            <person name="Klenk H.-P."/>
        </authorList>
    </citation>
    <scope>NUCLEOTIDE SEQUENCE [LARGE SCALE GENOMIC DNA]</scope>
    <source>
        <strain evidence="1 2">DSM 20168</strain>
    </source>
</reference>
<comment type="caution">
    <text evidence="1">The sequence shown here is derived from an EMBL/GenBank/DDBJ whole genome shotgun (WGS) entry which is preliminary data.</text>
</comment>
<dbReference type="InterPro" id="IPR014825">
    <property type="entry name" value="DNA_alkylation"/>
</dbReference>
<accession>A0ABS4XVW3</accession>
<dbReference type="PANTHER" id="PTHR41291:SF1">
    <property type="entry name" value="DNA ALKYLATION REPAIR PROTEIN"/>
    <property type="match status" value="1"/>
</dbReference>
<evidence type="ECO:0000313" key="2">
    <source>
        <dbReference type="Proteomes" id="UP001195422"/>
    </source>
</evidence>
<sequence>MSTVLTPQSTVAEVQTALAELEDPRMRAVNEKHGDDLGVNLSKLRGLAKALKSNQELAQRLWATGETATRLVAILICKPRMFSLDDLERWLREARTPKVQGWFVNYVVKKSKHLEDLRKLLMHDSDPVVASAGWELTAHQVVKAPENLELAQLLDIVEAEMKTAPDRLQWAMNNTLAQIGIEHEPLRSRALQIGEDLQVLADYPTPPGCTSPFAPIWINEMVSRKSTSQQ</sequence>
<keyword evidence="2" id="KW-1185">Reference proteome</keyword>
<dbReference type="PANTHER" id="PTHR41291">
    <property type="entry name" value="DNA ALKYLATION REPAIR PROTEIN"/>
    <property type="match status" value="1"/>
</dbReference>
<name>A0ABS4XVW3_GLUPR</name>
<gene>
    <name evidence="1" type="ORF">JOF39_002919</name>
</gene>
<dbReference type="RefSeq" id="WP_188946917.1">
    <property type="nucleotide sequence ID" value="NZ_BMPH01000001.1"/>
</dbReference>
<dbReference type="Pfam" id="PF08713">
    <property type="entry name" value="DNA_alkylation"/>
    <property type="match status" value="1"/>
</dbReference>
<protein>
    <submittedName>
        <fullName evidence="1">3-methyladenine DNA glycosylase AlkD</fullName>
    </submittedName>
</protein>
<dbReference type="CDD" id="cd06561">
    <property type="entry name" value="AlkD_like"/>
    <property type="match status" value="1"/>
</dbReference>
<dbReference type="Gene3D" id="1.25.10.90">
    <property type="match status" value="1"/>
</dbReference>
<dbReference type="SUPFAM" id="SSF48371">
    <property type="entry name" value="ARM repeat"/>
    <property type="match status" value="1"/>
</dbReference>
<organism evidence="1 2">
    <name type="scientific">Glutamicibacter protophormiae</name>
    <name type="common">Brevibacterium protophormiae</name>
    <dbReference type="NCBI Taxonomy" id="37930"/>
    <lineage>
        <taxon>Bacteria</taxon>
        <taxon>Bacillati</taxon>
        <taxon>Actinomycetota</taxon>
        <taxon>Actinomycetes</taxon>
        <taxon>Micrococcales</taxon>
        <taxon>Micrococcaceae</taxon>
        <taxon>Glutamicibacter</taxon>
    </lineage>
</organism>
<dbReference type="InterPro" id="IPR016024">
    <property type="entry name" value="ARM-type_fold"/>
</dbReference>
<dbReference type="Proteomes" id="UP001195422">
    <property type="component" value="Unassembled WGS sequence"/>
</dbReference>
<dbReference type="EMBL" id="JAGIOJ010000001">
    <property type="protein sequence ID" value="MBP2399838.1"/>
    <property type="molecule type" value="Genomic_DNA"/>
</dbReference>
<proteinExistence type="predicted"/>
<evidence type="ECO:0000313" key="1">
    <source>
        <dbReference type="EMBL" id="MBP2399838.1"/>
    </source>
</evidence>